<dbReference type="GO" id="GO:0016791">
    <property type="term" value="F:phosphatase activity"/>
    <property type="evidence" value="ECO:0007669"/>
    <property type="project" value="InterPro"/>
</dbReference>
<dbReference type="Pfam" id="PF03031">
    <property type="entry name" value="NIF"/>
    <property type="match status" value="1"/>
</dbReference>
<dbReference type="InterPro" id="IPR004274">
    <property type="entry name" value="FCP1_dom"/>
</dbReference>
<keyword evidence="4" id="KW-1185">Reference proteome</keyword>
<dbReference type="SUPFAM" id="SSF56784">
    <property type="entry name" value="HAD-like"/>
    <property type="match status" value="1"/>
</dbReference>
<feature type="region of interest" description="Disordered" evidence="1">
    <location>
        <begin position="471"/>
        <end position="527"/>
    </location>
</feature>
<dbReference type="InterPro" id="IPR011948">
    <property type="entry name" value="Dullard_phosphatase"/>
</dbReference>
<feature type="compositionally biased region" description="Polar residues" evidence="1">
    <location>
        <begin position="506"/>
        <end position="527"/>
    </location>
</feature>
<sequence length="527" mass="58491">MFPYTVKLCQELIFIFKGEVFVRSLPLSRFYASALPYLFSISFLRMAMQNDPEQITVRNAAPCLPGSVLMPLLTGPVQDDIVNPKFASGSQDAEVKHCFRTSRPLKARSNGRFGFCYLDCLVCGCLPKSSKDLSDASLSVNDQVRQYKVPVSGSVLPSSGSRNNNMPPESSSNGAHGGRETTNSLDDEKSHSLLFWSPFSKLRCYIAKRRRRNGANNLDSVAEVLELSNKDASDSSKPLQVENNSMEQRQTLLGPQKETDRGKKCFIIDLDETLVHSSFKAVDKADFKVGVEIDNVVHQVYVLKRPHVDEFLRAMANIYECVLFTASLSKYADPVADFLDKWHVFRYRLFREACVYHQGNYVKDLSQLGRPIEQVVILDNSPASYMFHETNAPTIYYVYDLSQVHITSWFDDKSDKALLELIPYFQRLAEGDPGNVVEFLRDNPPPARYAAVGSSNADVLGSAVSSSTILVRQPSEPSSSNSPFSSSPLPPCTSVSLSLRGKVLPSDSNPITSVTIPTDTDSINGSK</sequence>
<dbReference type="InterPro" id="IPR023214">
    <property type="entry name" value="HAD_sf"/>
</dbReference>
<dbReference type="AlphaFoldDB" id="A0A0R3X2R0"/>
<dbReference type="InterPro" id="IPR036412">
    <property type="entry name" value="HAD-like_sf"/>
</dbReference>
<organism evidence="5">
    <name type="scientific">Hydatigena taeniaeformis</name>
    <name type="common">Feline tapeworm</name>
    <name type="synonym">Taenia taeniaeformis</name>
    <dbReference type="NCBI Taxonomy" id="6205"/>
    <lineage>
        <taxon>Eukaryota</taxon>
        <taxon>Metazoa</taxon>
        <taxon>Spiralia</taxon>
        <taxon>Lophotrochozoa</taxon>
        <taxon>Platyhelminthes</taxon>
        <taxon>Cestoda</taxon>
        <taxon>Eucestoda</taxon>
        <taxon>Cyclophyllidea</taxon>
        <taxon>Taeniidae</taxon>
        <taxon>Hydatigera</taxon>
    </lineage>
</organism>
<evidence type="ECO:0000313" key="4">
    <source>
        <dbReference type="Proteomes" id="UP000274429"/>
    </source>
</evidence>
<evidence type="ECO:0000313" key="3">
    <source>
        <dbReference type="EMBL" id="VDM31984.1"/>
    </source>
</evidence>
<proteinExistence type="predicted"/>
<feature type="compositionally biased region" description="Low complexity" evidence="1">
    <location>
        <begin position="150"/>
        <end position="161"/>
    </location>
</feature>
<evidence type="ECO:0000259" key="2">
    <source>
        <dbReference type="PROSITE" id="PS50969"/>
    </source>
</evidence>
<feature type="region of interest" description="Disordered" evidence="1">
    <location>
        <begin position="150"/>
        <end position="186"/>
    </location>
</feature>
<evidence type="ECO:0000313" key="5">
    <source>
        <dbReference type="WBParaSite" id="TTAC_0000759501-mRNA-1"/>
    </source>
</evidence>
<dbReference type="CDD" id="cd07521">
    <property type="entry name" value="HAD_FCP1-like"/>
    <property type="match status" value="1"/>
</dbReference>
<dbReference type="NCBIfam" id="TIGR02251">
    <property type="entry name" value="HIF-SF_euk"/>
    <property type="match status" value="1"/>
</dbReference>
<evidence type="ECO:0000256" key="1">
    <source>
        <dbReference type="SAM" id="MobiDB-lite"/>
    </source>
</evidence>
<name>A0A0R3X2R0_HYDTA</name>
<dbReference type="Proteomes" id="UP000274429">
    <property type="component" value="Unassembled WGS sequence"/>
</dbReference>
<dbReference type="PANTHER" id="PTHR12210">
    <property type="entry name" value="DULLARD PROTEIN PHOSPHATASE"/>
    <property type="match status" value="1"/>
</dbReference>
<feature type="compositionally biased region" description="Low complexity" evidence="1">
    <location>
        <begin position="474"/>
        <end position="487"/>
    </location>
</feature>
<dbReference type="OrthoDB" id="277011at2759"/>
<dbReference type="EMBL" id="UYWX01020385">
    <property type="protein sequence ID" value="VDM31984.1"/>
    <property type="molecule type" value="Genomic_DNA"/>
</dbReference>
<reference evidence="5" key="1">
    <citation type="submission" date="2017-02" db="UniProtKB">
        <authorList>
            <consortium name="WormBaseParasite"/>
        </authorList>
    </citation>
    <scope>IDENTIFICATION</scope>
</reference>
<dbReference type="Gene3D" id="3.40.50.1000">
    <property type="entry name" value="HAD superfamily/HAD-like"/>
    <property type="match status" value="1"/>
</dbReference>
<reference evidence="3 4" key="2">
    <citation type="submission" date="2018-11" db="EMBL/GenBank/DDBJ databases">
        <authorList>
            <consortium name="Pathogen Informatics"/>
        </authorList>
    </citation>
    <scope>NUCLEOTIDE SEQUENCE [LARGE SCALE GENOMIC DNA]</scope>
</reference>
<feature type="compositionally biased region" description="Polar residues" evidence="1">
    <location>
        <begin position="162"/>
        <end position="184"/>
    </location>
</feature>
<accession>A0A0R3X2R0</accession>
<dbReference type="WBParaSite" id="TTAC_0000759501-mRNA-1">
    <property type="protein sequence ID" value="TTAC_0000759501-mRNA-1"/>
    <property type="gene ID" value="TTAC_0000759501"/>
</dbReference>
<protein>
    <submittedName>
        <fullName evidence="5">FCP1 homology domain-containing protein</fullName>
    </submittedName>
</protein>
<dbReference type="PROSITE" id="PS50969">
    <property type="entry name" value="FCP1"/>
    <property type="match status" value="1"/>
</dbReference>
<feature type="domain" description="FCP1 homology" evidence="2">
    <location>
        <begin position="259"/>
        <end position="428"/>
    </location>
</feature>
<dbReference type="STRING" id="6205.A0A0R3X2R0"/>
<gene>
    <name evidence="3" type="ORF">TTAC_LOCUS7580</name>
</gene>
<dbReference type="InterPro" id="IPR050365">
    <property type="entry name" value="TIM50"/>
</dbReference>
<dbReference type="FunFam" id="3.40.50.1000:FF:000093">
    <property type="entry name" value="NLI interacting factor-like phosphatase family protein"/>
    <property type="match status" value="1"/>
</dbReference>
<dbReference type="SMART" id="SM00577">
    <property type="entry name" value="CPDc"/>
    <property type="match status" value="1"/>
</dbReference>